<dbReference type="Gene3D" id="3.40.50.300">
    <property type="entry name" value="P-loop containing nucleotide triphosphate hydrolases"/>
    <property type="match status" value="1"/>
</dbReference>
<dbReference type="RefSeq" id="WP_341425623.1">
    <property type="nucleotide sequence ID" value="NZ_JBBUTG010000005.1"/>
</dbReference>
<dbReference type="Proteomes" id="UP001371218">
    <property type="component" value="Unassembled WGS sequence"/>
</dbReference>
<dbReference type="CDD" id="cd00383">
    <property type="entry name" value="trans_reg_C"/>
    <property type="match status" value="1"/>
</dbReference>
<feature type="DNA-binding region" description="OmpR/PhoB-type" evidence="2">
    <location>
        <begin position="8"/>
        <end position="101"/>
    </location>
</feature>
<dbReference type="SUPFAM" id="SSF48452">
    <property type="entry name" value="TPR-like"/>
    <property type="match status" value="1"/>
</dbReference>
<dbReference type="InterPro" id="IPR016032">
    <property type="entry name" value="Sig_transdc_resp-reg_C-effctor"/>
</dbReference>
<feature type="domain" description="OmpR/PhoB-type" evidence="3">
    <location>
        <begin position="8"/>
        <end position="101"/>
    </location>
</feature>
<evidence type="ECO:0000256" key="2">
    <source>
        <dbReference type="PROSITE-ProRule" id="PRU01091"/>
    </source>
</evidence>
<dbReference type="InterPro" id="IPR011990">
    <property type="entry name" value="TPR-like_helical_dom_sf"/>
</dbReference>
<evidence type="ECO:0000313" key="4">
    <source>
        <dbReference type="EMBL" id="MEK8031247.1"/>
    </source>
</evidence>
<dbReference type="EMBL" id="JBBUTG010000005">
    <property type="protein sequence ID" value="MEK8031247.1"/>
    <property type="molecule type" value="Genomic_DNA"/>
</dbReference>
<dbReference type="PROSITE" id="PS51755">
    <property type="entry name" value="OMPR_PHOB"/>
    <property type="match status" value="1"/>
</dbReference>
<protein>
    <submittedName>
        <fullName evidence="4">Winged helix-turn-helix domain-containing protein</fullName>
    </submittedName>
</protein>
<evidence type="ECO:0000313" key="5">
    <source>
        <dbReference type="Proteomes" id="UP001371218"/>
    </source>
</evidence>
<keyword evidence="1 2" id="KW-0238">DNA-binding</keyword>
<dbReference type="SMART" id="SM00382">
    <property type="entry name" value="AAA"/>
    <property type="match status" value="1"/>
</dbReference>
<dbReference type="PANTHER" id="PTHR47691">
    <property type="entry name" value="REGULATOR-RELATED"/>
    <property type="match status" value="1"/>
</dbReference>
<comment type="caution">
    <text evidence="4">The sequence shown here is derived from an EMBL/GenBank/DDBJ whole genome shotgun (WGS) entry which is preliminary data.</text>
</comment>
<dbReference type="InterPro" id="IPR027417">
    <property type="entry name" value="P-loop_NTPase"/>
</dbReference>
<keyword evidence="5" id="KW-1185">Reference proteome</keyword>
<dbReference type="Pfam" id="PF13401">
    <property type="entry name" value="AAA_22"/>
    <property type="match status" value="1"/>
</dbReference>
<evidence type="ECO:0000259" key="3">
    <source>
        <dbReference type="PROSITE" id="PS51755"/>
    </source>
</evidence>
<evidence type="ECO:0000256" key="1">
    <source>
        <dbReference type="ARBA" id="ARBA00023125"/>
    </source>
</evidence>
<sequence length="826" mass="88115">MNPSDLPARAWRFGDFELQPTEGRLLRGGEPVPLTGRALAVLKLLVQRAGSLVTRDELLDAVWAGRVVEDNNLAVQIAMLRKRIGGDAIATVAGRGYRFVPAVQPVRPAAAPQPAAGPRSNLPARLPALVGRDDELAALDALIDTQALLTLCGAAGVGKTRLARALALRRRGRHADGVFRIELAPLTEGAQIVPAIAQALGLALRDAADAAALARALAPASMLLVLDNAEHLVEDVAKLAEVLHERTQGLSLLITSQVPLRRPAEHVWRLAPLATPDAAAPAADALGFAAVRLFAERIAGAGAQVEWTEAALADAAELCRRLDGNALAIELAAARVPSLGLGGLAHRLDQRLTLLSPGAQRAVTRVNALHAALDWSHGLLSPDEQVVLRRLDVFAGSFELDVAALCVADERIRPESVAPLVLDLADRSLVSPDTAGDGRHRLAETTRLYALGCLDAAGEARAVLHCFAKTLLLVADDAYDAYWRLPPATWDARYAPELDNVRAALSWALQHDARLATALFGSAWPLWNGFALGHEARELAERLIPRLRSDWPAPLLARFWEAVSHHFSSTFPQRARAAAQTAAELYEGAGAELGRYQALVQYTYNWRVDAPEARAAMAQALAIEQPGWPAPVLERGRTAQAMLETSSGRHAAAHTLFLDALALCQRAGYERGVLRAELNLADNALAAGDLDEALQRGQLLCDRLHGQVPSCEQVTALGNLALAWLQRGELAAARERLGRVHTTEPRCVATRTGRAQGAKRSRGAAPARLCNAAGGWFWWQPFGNGPSRALGGVAQLAQAPAWAASGALPCIPGQPVRTGLRSVNTP</sequence>
<dbReference type="SUPFAM" id="SSF46894">
    <property type="entry name" value="C-terminal effector domain of the bipartite response regulators"/>
    <property type="match status" value="1"/>
</dbReference>
<dbReference type="InterPro" id="IPR036388">
    <property type="entry name" value="WH-like_DNA-bd_sf"/>
</dbReference>
<dbReference type="InterPro" id="IPR001867">
    <property type="entry name" value="OmpR/PhoB-type_DNA-bd"/>
</dbReference>
<organism evidence="4 5">
    <name type="scientific">Ideonella lacteola</name>
    <dbReference type="NCBI Taxonomy" id="2984193"/>
    <lineage>
        <taxon>Bacteria</taxon>
        <taxon>Pseudomonadati</taxon>
        <taxon>Pseudomonadota</taxon>
        <taxon>Betaproteobacteria</taxon>
        <taxon>Burkholderiales</taxon>
        <taxon>Sphaerotilaceae</taxon>
        <taxon>Ideonella</taxon>
    </lineage>
</organism>
<dbReference type="InterPro" id="IPR049945">
    <property type="entry name" value="AAA_22"/>
</dbReference>
<proteinExistence type="predicted"/>
<dbReference type="PANTHER" id="PTHR47691:SF3">
    <property type="entry name" value="HTH-TYPE TRANSCRIPTIONAL REGULATOR RV0890C-RELATED"/>
    <property type="match status" value="1"/>
</dbReference>
<gene>
    <name evidence="4" type="ORF">AACH06_10505</name>
</gene>
<dbReference type="SUPFAM" id="SSF52540">
    <property type="entry name" value="P-loop containing nucleoside triphosphate hydrolases"/>
    <property type="match status" value="1"/>
</dbReference>
<name>A0ABU9BQU5_9BURK</name>
<dbReference type="Gene3D" id="1.10.10.10">
    <property type="entry name" value="Winged helix-like DNA-binding domain superfamily/Winged helix DNA-binding domain"/>
    <property type="match status" value="1"/>
</dbReference>
<dbReference type="Pfam" id="PF00486">
    <property type="entry name" value="Trans_reg_C"/>
    <property type="match status" value="1"/>
</dbReference>
<reference evidence="4 5" key="1">
    <citation type="submission" date="2024-04" db="EMBL/GenBank/DDBJ databases">
        <title>Novel species of the genus Ideonella isolated from streams.</title>
        <authorList>
            <person name="Lu H."/>
        </authorList>
    </citation>
    <scope>NUCLEOTIDE SEQUENCE [LARGE SCALE GENOMIC DNA]</scope>
    <source>
        <strain evidence="4 5">DXS29W</strain>
    </source>
</reference>
<dbReference type="InterPro" id="IPR003593">
    <property type="entry name" value="AAA+_ATPase"/>
</dbReference>
<dbReference type="SMART" id="SM00862">
    <property type="entry name" value="Trans_reg_C"/>
    <property type="match status" value="1"/>
</dbReference>
<accession>A0ABU9BQU5</accession>